<dbReference type="AlphaFoldDB" id="A0A9P7RLT6"/>
<evidence type="ECO:0000313" key="2">
    <source>
        <dbReference type="EMBL" id="KAG7086066.1"/>
    </source>
</evidence>
<dbReference type="KEGG" id="more:E1B28_003586"/>
<reference evidence="2" key="1">
    <citation type="journal article" date="2021" name="Genome Biol. Evol.">
        <title>The assembled and annotated genome of the fairy-ring fungus Marasmius oreades.</title>
        <authorList>
            <person name="Hiltunen M."/>
            <person name="Ament-Velasquez S.L."/>
            <person name="Johannesson H."/>
        </authorList>
    </citation>
    <scope>NUCLEOTIDE SEQUENCE</scope>
    <source>
        <strain evidence="2">03SP1</strain>
    </source>
</reference>
<dbReference type="EMBL" id="CM032191">
    <property type="protein sequence ID" value="KAG7086066.1"/>
    <property type="molecule type" value="Genomic_DNA"/>
</dbReference>
<protein>
    <submittedName>
        <fullName evidence="2">Uncharacterized protein</fullName>
    </submittedName>
</protein>
<gene>
    <name evidence="2" type="ORF">E1B28_003586</name>
</gene>
<feature type="signal peptide" evidence="1">
    <location>
        <begin position="1"/>
        <end position="21"/>
    </location>
</feature>
<dbReference type="OrthoDB" id="5086500at2759"/>
<keyword evidence="3" id="KW-1185">Reference proteome</keyword>
<evidence type="ECO:0000256" key="1">
    <source>
        <dbReference type="SAM" id="SignalP"/>
    </source>
</evidence>
<sequence length="232" mass="24367">MLKIALSVASVVLALAQLGNAANGPAFSTGPVGAGSWIREATATLVVPQSPNPVVGNTVLWVGMGTDKGDLIQGINNNYPKDTLGDACSNLGSNWCVAAYTLAKTGDNSQTSISGPKANSQPGQQVTMHYKYNDATQQYDQDLSVNGRVVSTISSSKGHKAMGWGTALECTTKPCGTVPAHAWNNVKITLNTPDPNYIRTNWKGPGVTGNLVTNDGGKTWTVDRISIPQYTC</sequence>
<evidence type="ECO:0000313" key="3">
    <source>
        <dbReference type="Proteomes" id="UP001049176"/>
    </source>
</evidence>
<dbReference type="GeneID" id="66072662"/>
<comment type="caution">
    <text evidence="2">The sequence shown here is derived from an EMBL/GenBank/DDBJ whole genome shotgun (WGS) entry which is preliminary data.</text>
</comment>
<organism evidence="2 3">
    <name type="scientific">Marasmius oreades</name>
    <name type="common">fairy-ring Marasmius</name>
    <dbReference type="NCBI Taxonomy" id="181124"/>
    <lineage>
        <taxon>Eukaryota</taxon>
        <taxon>Fungi</taxon>
        <taxon>Dikarya</taxon>
        <taxon>Basidiomycota</taxon>
        <taxon>Agaricomycotina</taxon>
        <taxon>Agaricomycetes</taxon>
        <taxon>Agaricomycetidae</taxon>
        <taxon>Agaricales</taxon>
        <taxon>Marasmiineae</taxon>
        <taxon>Marasmiaceae</taxon>
        <taxon>Marasmius</taxon>
    </lineage>
</organism>
<dbReference type="Proteomes" id="UP001049176">
    <property type="component" value="Chromosome 11"/>
</dbReference>
<feature type="chain" id="PRO_5040360058" evidence="1">
    <location>
        <begin position="22"/>
        <end position="232"/>
    </location>
</feature>
<keyword evidence="1" id="KW-0732">Signal</keyword>
<name>A0A9P7RLT6_9AGAR</name>
<dbReference type="RefSeq" id="XP_043002537.1">
    <property type="nucleotide sequence ID" value="XM_043160580.1"/>
</dbReference>
<proteinExistence type="predicted"/>
<accession>A0A9P7RLT6</accession>